<name>A0AAF0GP76_LATSK</name>
<dbReference type="InterPro" id="IPR027417">
    <property type="entry name" value="P-loop_NTPase"/>
</dbReference>
<dbReference type="SUPFAM" id="SSF53062">
    <property type="entry name" value="PTS system fructose IIA component-like"/>
    <property type="match status" value="1"/>
</dbReference>
<dbReference type="InterPro" id="IPR004701">
    <property type="entry name" value="PTS_EIIA_man-typ"/>
</dbReference>
<dbReference type="Gene3D" id="3.40.50.300">
    <property type="entry name" value="P-loop containing nucleotide triphosphate hydrolases"/>
    <property type="match status" value="1"/>
</dbReference>
<dbReference type="PROSITE" id="PS51096">
    <property type="entry name" value="PTS_EIIA_TYPE_4"/>
    <property type="match status" value="1"/>
</dbReference>
<feature type="domain" description="PTS EIIA type-4" evidence="7">
    <location>
        <begin position="559"/>
        <end position="703"/>
    </location>
</feature>
<keyword evidence="5" id="KW-0238">DNA-binding</keyword>
<dbReference type="CDD" id="cd00009">
    <property type="entry name" value="AAA"/>
    <property type="match status" value="1"/>
</dbReference>
<dbReference type="SUPFAM" id="SSF63520">
    <property type="entry name" value="PTS-regulatory domain, PRD"/>
    <property type="match status" value="1"/>
</dbReference>
<dbReference type="Gene3D" id="1.10.10.10">
    <property type="entry name" value="Winged helix-like DNA-binding domain superfamily/Winged helix DNA-binding domain"/>
    <property type="match status" value="1"/>
</dbReference>
<dbReference type="InterPro" id="IPR011608">
    <property type="entry name" value="PRD"/>
</dbReference>
<dbReference type="Gene3D" id="1.10.1790.10">
    <property type="entry name" value="PRD domain"/>
    <property type="match status" value="1"/>
</dbReference>
<evidence type="ECO:0000256" key="1">
    <source>
        <dbReference type="ARBA" id="ARBA00020887"/>
    </source>
</evidence>
<sequence>MSLDKVKNEVVKETLALRTIADIKNITTEKVAMQVQLSRNTVSQYLNELLKSGAVVQVKSRPANFFDRETFSELFFKPQALIYSTLAALTAEQSATQSVFQSFIGSQESMRIGIEHITTAINYPPNGLPMIFSGSTGVGKSYLAKLTYDYCVEKGILSEQAPFMTLNCAQYYHNPELLSSNLFGYAKGSFTGATTDFKGLLESADGGVLFLDECHRLDPESQEKLFSFMDTGTFQRMGENNVTRRANVRLIFATTEDLNETFLKTFMRRIPVSIKVPDLNDRSKTELKLHIFKAFIQESERLARPITVSAWVINRLYNLKYKSNVGELKTNIRLLCARVFSQEKTTETIIINSESIGNTFLTNLMASKEQEVVVKEAVNFSSKSQLTDFEEQLQDENSLLLNGLQKILGLVEQYQQRTLSLDNVKRQLAREAAALIDRIVHGDQQFQDESLKYMTSVIQGLFDYLESSFFVKIKGNAIVAIANYIYRKNDFEIKITPKETILLERLLGLISENAGIETQLLKSFLDLVKTKLDFKLDLFSQVLLMGYLISLEIDYQRSGQSAIILAHGFSTASSIADVANQFLDYKVFDAFDMPLSISVNQVREFMDQYLKKYDCSKGLVILVDMGSLMVLPESLEEVVEGPLLVISNVSTQEALYVGELIRNGTAIDEIGRKVQEKLLPTYRLSYPIVKKAPMIITTCHTGVGSAKQIQKFLENSMPQNLDYRIEAVDYAYLTQYADQSPYFNQYDVVSIVGTSDPQVPGIPFISLEKLVSTGDKEIVHQIFPTIEDPTVLDQINDKLIQNMSIERLLSAVTILDVKKVIESVSQLIGRLEEGSQIKLSNNQKAILYVHISALIERLIRNEKPLEYHPDNEAERVQGLQQIARALGTIESSYGINVSDGERNYLYDIIFEGE</sequence>
<dbReference type="InterPro" id="IPR003593">
    <property type="entry name" value="AAA+_ATPase"/>
</dbReference>
<feature type="domain" description="Sigma-54 factor interaction" evidence="6">
    <location>
        <begin position="103"/>
        <end position="337"/>
    </location>
</feature>
<evidence type="ECO:0000259" key="8">
    <source>
        <dbReference type="PROSITE" id="PS51372"/>
    </source>
</evidence>
<dbReference type="PROSITE" id="PS50045">
    <property type="entry name" value="SIGMA54_INTERACT_4"/>
    <property type="match status" value="1"/>
</dbReference>
<dbReference type="GO" id="GO:0016020">
    <property type="term" value="C:membrane"/>
    <property type="evidence" value="ECO:0007669"/>
    <property type="project" value="InterPro"/>
</dbReference>
<evidence type="ECO:0000313" key="10">
    <source>
        <dbReference type="Proteomes" id="UP001179858"/>
    </source>
</evidence>
<dbReference type="GO" id="GO:0016740">
    <property type="term" value="F:transferase activity"/>
    <property type="evidence" value="ECO:0007669"/>
    <property type="project" value="UniProtKB-KW"/>
</dbReference>
<keyword evidence="3" id="KW-0547">Nucleotide-binding</keyword>
<dbReference type="SMART" id="SM00382">
    <property type="entry name" value="AAA"/>
    <property type="match status" value="1"/>
</dbReference>
<evidence type="ECO:0000256" key="4">
    <source>
        <dbReference type="ARBA" id="ARBA00022840"/>
    </source>
</evidence>
<dbReference type="PANTHER" id="PTHR32071">
    <property type="entry name" value="TRANSCRIPTIONAL REGULATORY PROTEIN"/>
    <property type="match status" value="1"/>
</dbReference>
<dbReference type="EMBL" id="CP122959">
    <property type="protein sequence ID" value="WGI19990.1"/>
    <property type="molecule type" value="Genomic_DNA"/>
</dbReference>
<feature type="domain" description="PRD" evidence="8">
    <location>
        <begin position="815"/>
        <end position="913"/>
    </location>
</feature>
<dbReference type="GO" id="GO:0006355">
    <property type="term" value="P:regulation of DNA-templated transcription"/>
    <property type="evidence" value="ECO:0007669"/>
    <property type="project" value="InterPro"/>
</dbReference>
<dbReference type="GO" id="GO:0003677">
    <property type="term" value="F:DNA binding"/>
    <property type="evidence" value="ECO:0007669"/>
    <property type="project" value="UniProtKB-KW"/>
</dbReference>
<evidence type="ECO:0000259" key="6">
    <source>
        <dbReference type="PROSITE" id="PS50045"/>
    </source>
</evidence>
<dbReference type="InterPro" id="IPR036388">
    <property type="entry name" value="WH-like_DNA-bd_sf"/>
</dbReference>
<protein>
    <recommendedName>
        <fullName evidence="1">DNA translocase FtsK</fullName>
    </recommendedName>
</protein>
<keyword evidence="4" id="KW-0067">ATP-binding</keyword>
<dbReference type="Gene3D" id="3.40.50.510">
    <property type="entry name" value="Phosphotransferase system, mannose-type IIA component"/>
    <property type="match status" value="1"/>
</dbReference>
<dbReference type="GO" id="GO:0005524">
    <property type="term" value="F:ATP binding"/>
    <property type="evidence" value="ECO:0007669"/>
    <property type="project" value="UniProtKB-KW"/>
</dbReference>
<evidence type="ECO:0000256" key="2">
    <source>
        <dbReference type="ARBA" id="ARBA00022679"/>
    </source>
</evidence>
<dbReference type="RefSeq" id="WP_280103278.1">
    <property type="nucleotide sequence ID" value="NZ_CP122959.1"/>
</dbReference>
<dbReference type="Proteomes" id="UP001179858">
    <property type="component" value="Chromosome"/>
</dbReference>
<dbReference type="InterPro" id="IPR036390">
    <property type="entry name" value="WH_DNA-bd_sf"/>
</dbReference>
<reference evidence="9" key="1">
    <citation type="submission" date="2023-04" db="EMBL/GenBank/DDBJ databases">
        <title>Novel strain of Lactilactobacillus sakei and use thereof.</title>
        <authorList>
            <person name="Kim S.Y."/>
        </authorList>
    </citation>
    <scope>NUCLEOTIDE SEQUENCE</scope>
    <source>
        <strain evidence="9">HUP1</strain>
    </source>
</reference>
<keyword evidence="2" id="KW-0808">Transferase</keyword>
<dbReference type="AlphaFoldDB" id="A0AAF0GP76"/>
<evidence type="ECO:0000259" key="7">
    <source>
        <dbReference type="PROSITE" id="PS51096"/>
    </source>
</evidence>
<dbReference type="InterPro" id="IPR036662">
    <property type="entry name" value="PTS_EIIA_man-typ_sf"/>
</dbReference>
<dbReference type="PANTHER" id="PTHR32071:SF38">
    <property type="entry name" value="PSP OPERON TRANSCRIPTIONAL ACTIVATOR"/>
    <property type="match status" value="1"/>
</dbReference>
<proteinExistence type="predicted"/>
<evidence type="ECO:0000256" key="5">
    <source>
        <dbReference type="ARBA" id="ARBA00023125"/>
    </source>
</evidence>
<dbReference type="InterPro" id="IPR002078">
    <property type="entry name" value="Sigma_54_int"/>
</dbReference>
<dbReference type="SUPFAM" id="SSF52540">
    <property type="entry name" value="P-loop containing nucleoside triphosphate hydrolases"/>
    <property type="match status" value="1"/>
</dbReference>
<dbReference type="Pfam" id="PF00874">
    <property type="entry name" value="PRD"/>
    <property type="match status" value="1"/>
</dbReference>
<dbReference type="InterPro" id="IPR036634">
    <property type="entry name" value="PRD_sf"/>
</dbReference>
<dbReference type="PROSITE" id="PS51372">
    <property type="entry name" value="PRD_2"/>
    <property type="match status" value="1"/>
</dbReference>
<organism evidence="9 10">
    <name type="scientific">Latilactobacillus sakei</name>
    <name type="common">Lactobacillus sakei</name>
    <dbReference type="NCBI Taxonomy" id="1599"/>
    <lineage>
        <taxon>Bacteria</taxon>
        <taxon>Bacillati</taxon>
        <taxon>Bacillota</taxon>
        <taxon>Bacilli</taxon>
        <taxon>Lactobacillales</taxon>
        <taxon>Lactobacillaceae</taxon>
        <taxon>Latilactobacillus</taxon>
    </lineage>
</organism>
<evidence type="ECO:0000256" key="3">
    <source>
        <dbReference type="ARBA" id="ARBA00022741"/>
    </source>
</evidence>
<accession>A0AAF0GP76</accession>
<gene>
    <name evidence="9" type="ORF">QBD03_04580</name>
</gene>
<dbReference type="GO" id="GO:0009401">
    <property type="term" value="P:phosphoenolpyruvate-dependent sugar phosphotransferase system"/>
    <property type="evidence" value="ECO:0007669"/>
    <property type="project" value="InterPro"/>
</dbReference>
<evidence type="ECO:0000313" key="9">
    <source>
        <dbReference type="EMBL" id="WGI19990.1"/>
    </source>
</evidence>
<dbReference type="SUPFAM" id="SSF46785">
    <property type="entry name" value="Winged helix' DNA-binding domain"/>
    <property type="match status" value="1"/>
</dbReference>
<dbReference type="Pfam" id="PF00158">
    <property type="entry name" value="Sigma54_activat"/>
    <property type="match status" value="1"/>
</dbReference>
<dbReference type="Pfam" id="PF03610">
    <property type="entry name" value="EIIA-man"/>
    <property type="match status" value="1"/>
</dbReference>